<proteinExistence type="predicted"/>
<gene>
    <name evidence="3" type="ORF">ETB97_004756</name>
</gene>
<dbReference type="SUPFAM" id="SSF51735">
    <property type="entry name" value="NAD(P)-binding Rossmann-fold domains"/>
    <property type="match status" value="1"/>
</dbReference>
<dbReference type="PANTHER" id="PTHR47534:SF2">
    <property type="entry name" value="KETOREDUCTASE (KR) DOMAIN-CONTAINING PROTEIN-RELATED"/>
    <property type="match status" value="1"/>
</dbReference>
<keyword evidence="1" id="KW-0560">Oxidoreductase</keyword>
<dbReference type="GO" id="GO:0016491">
    <property type="term" value="F:oxidoreductase activity"/>
    <property type="evidence" value="ECO:0007669"/>
    <property type="project" value="UniProtKB-KW"/>
</dbReference>
<dbReference type="EMBL" id="SPNV01000218">
    <property type="protein sequence ID" value="KAF5858152.1"/>
    <property type="molecule type" value="Genomic_DNA"/>
</dbReference>
<sequence length="296" mass="32108">MSHGGYTLRASKQQSVVRLRTWSRRRLAPPLEGYRISVVGAGGEGPLILDDSLLKSNYSMRNRANHAITMASSTMNELARAHPATILFLTYPGVVNTNLTQDMDTITHLGAKALLSLASTGIEYLGLSNKGGSVDGEPDLRAYLLDRRVEKEQTFLNELEALGCQVIAVTVDVANIEAVKAAVSSFRRLSSLTWTLFVDRTLQQMIHFEWMSTLAPKNYAAACTYLDAFTQYRRQIGLPSSVIDPGAVAGSPAAQHLSNIRQLDAMGLGALQQVIASAQLAIFLVSPRGIHPGTVI</sequence>
<dbReference type="InterPro" id="IPR052228">
    <property type="entry name" value="Sec_Metab_Biosynth_Oxidored"/>
</dbReference>
<dbReference type="Pfam" id="PF08659">
    <property type="entry name" value="KR"/>
    <property type="match status" value="2"/>
</dbReference>
<name>A0A8H6E3K8_PETAA</name>
<evidence type="ECO:0000259" key="2">
    <source>
        <dbReference type="Pfam" id="PF08659"/>
    </source>
</evidence>
<dbReference type="Gene3D" id="3.40.50.720">
    <property type="entry name" value="NAD(P)-binding Rossmann-like Domain"/>
    <property type="match status" value="2"/>
</dbReference>
<feature type="domain" description="Ketoreductase (KR)" evidence="2">
    <location>
        <begin position="216"/>
        <end position="249"/>
    </location>
</feature>
<organism evidence="3 4">
    <name type="scientific">Petromyces alliaceus</name>
    <name type="common">Aspergillus alliaceus</name>
    <dbReference type="NCBI Taxonomy" id="209559"/>
    <lineage>
        <taxon>Eukaryota</taxon>
        <taxon>Fungi</taxon>
        <taxon>Dikarya</taxon>
        <taxon>Ascomycota</taxon>
        <taxon>Pezizomycotina</taxon>
        <taxon>Eurotiomycetes</taxon>
        <taxon>Eurotiomycetidae</taxon>
        <taxon>Eurotiales</taxon>
        <taxon>Aspergillaceae</taxon>
        <taxon>Aspergillus</taxon>
        <taxon>Aspergillus subgen. Circumdati</taxon>
    </lineage>
</organism>
<keyword evidence="4" id="KW-1185">Reference proteome</keyword>
<evidence type="ECO:0000313" key="4">
    <source>
        <dbReference type="Proteomes" id="UP000541154"/>
    </source>
</evidence>
<evidence type="ECO:0000313" key="3">
    <source>
        <dbReference type="EMBL" id="KAF5858152.1"/>
    </source>
</evidence>
<dbReference type="Proteomes" id="UP000541154">
    <property type="component" value="Unassembled WGS sequence"/>
</dbReference>
<reference evidence="3 4" key="1">
    <citation type="submission" date="2019-04" db="EMBL/GenBank/DDBJ databases">
        <title>Aspergillus burnettii sp. nov., novel species from soil in southeast Queensland.</title>
        <authorList>
            <person name="Gilchrist C.L.M."/>
            <person name="Pitt J.I."/>
            <person name="Lange L."/>
            <person name="Lacey H.J."/>
            <person name="Vuong D."/>
            <person name="Midgley D.J."/>
            <person name="Greenfield P."/>
            <person name="Bradbury M."/>
            <person name="Lacey E."/>
            <person name="Busk P.K."/>
            <person name="Pilgaard B."/>
            <person name="Chooi Y.H."/>
            <person name="Piggott A.M."/>
        </authorList>
    </citation>
    <scope>NUCLEOTIDE SEQUENCE [LARGE SCALE GENOMIC DNA]</scope>
    <source>
        <strain evidence="3 4">FRR 5400</strain>
    </source>
</reference>
<dbReference type="PANTHER" id="PTHR47534">
    <property type="entry name" value="YALI0E05731P"/>
    <property type="match status" value="1"/>
</dbReference>
<accession>A0A8H6E3K8</accession>
<evidence type="ECO:0000256" key="1">
    <source>
        <dbReference type="ARBA" id="ARBA00023002"/>
    </source>
</evidence>
<comment type="caution">
    <text evidence="3">The sequence shown here is derived from an EMBL/GenBank/DDBJ whole genome shotgun (WGS) entry which is preliminary data.</text>
</comment>
<dbReference type="InterPro" id="IPR013968">
    <property type="entry name" value="PKS_KR"/>
</dbReference>
<protein>
    <recommendedName>
        <fullName evidence="2">Ketoreductase (KR) domain-containing protein</fullName>
    </recommendedName>
</protein>
<dbReference type="InterPro" id="IPR036291">
    <property type="entry name" value="NAD(P)-bd_dom_sf"/>
</dbReference>
<dbReference type="AlphaFoldDB" id="A0A8H6E3K8"/>
<feature type="domain" description="Ketoreductase (KR)" evidence="2">
    <location>
        <begin position="109"/>
        <end position="188"/>
    </location>
</feature>